<dbReference type="EMBL" id="BAABKX010000001">
    <property type="protein sequence ID" value="GAA5041514.1"/>
    <property type="molecule type" value="Genomic_DNA"/>
</dbReference>
<dbReference type="InterPro" id="IPR008949">
    <property type="entry name" value="Isoprenoid_synthase_dom_sf"/>
</dbReference>
<dbReference type="Gene3D" id="1.10.600.10">
    <property type="entry name" value="Farnesyl Diphosphate Synthase"/>
    <property type="match status" value="1"/>
</dbReference>
<dbReference type="InterPro" id="IPR002060">
    <property type="entry name" value="Squ/phyt_synthse"/>
</dbReference>
<protein>
    <submittedName>
        <fullName evidence="1">Uncharacterized protein</fullName>
    </submittedName>
</protein>
<proteinExistence type="predicted"/>
<evidence type="ECO:0000313" key="2">
    <source>
        <dbReference type="Proteomes" id="UP001501729"/>
    </source>
</evidence>
<dbReference type="Proteomes" id="UP001501729">
    <property type="component" value="Unassembled WGS sequence"/>
</dbReference>
<keyword evidence="2" id="KW-1185">Reference proteome</keyword>
<dbReference type="AlphaFoldDB" id="A0AAV3UCR7"/>
<dbReference type="SUPFAM" id="SSF48576">
    <property type="entry name" value="Terpenoid synthases"/>
    <property type="match status" value="1"/>
</dbReference>
<sequence>MRDELCRAESLYRDGVAGIQHLPEYCQLTALVSAVLYADYHRAIRAQGYDVFSKEPSLGSLRKLSLIARTRWHWRKMRNPETVFRAVSSIATPKRGRKDFDPRDTVPTRL</sequence>
<comment type="caution">
    <text evidence="1">The sequence shown here is derived from an EMBL/GenBank/DDBJ whole genome shotgun (WGS) entry which is preliminary data.</text>
</comment>
<evidence type="ECO:0000313" key="1">
    <source>
        <dbReference type="EMBL" id="GAA5041514.1"/>
    </source>
</evidence>
<name>A0AAV3UCR7_9EURY</name>
<organism evidence="1 2">
    <name type="scientific">Haladaptatus pallidirubidus</name>
    <dbReference type="NCBI Taxonomy" id="1008152"/>
    <lineage>
        <taxon>Archaea</taxon>
        <taxon>Methanobacteriati</taxon>
        <taxon>Methanobacteriota</taxon>
        <taxon>Stenosarchaea group</taxon>
        <taxon>Halobacteria</taxon>
        <taxon>Halobacteriales</taxon>
        <taxon>Haladaptataceae</taxon>
        <taxon>Haladaptatus</taxon>
    </lineage>
</organism>
<dbReference type="RefSeq" id="WP_390184139.1">
    <property type="nucleotide sequence ID" value="NZ_BAABKX010000001.1"/>
</dbReference>
<dbReference type="Pfam" id="PF00494">
    <property type="entry name" value="SQS_PSY"/>
    <property type="match status" value="1"/>
</dbReference>
<gene>
    <name evidence="1" type="ORF">GCM10025751_03800</name>
</gene>
<dbReference type="GeneID" id="302506526"/>
<accession>A0AAV3UCR7</accession>
<reference evidence="1 2" key="1">
    <citation type="journal article" date="2019" name="Int. J. Syst. Evol. Microbiol.">
        <title>The Global Catalogue of Microorganisms (GCM) 10K type strain sequencing project: providing services to taxonomists for standard genome sequencing and annotation.</title>
        <authorList>
            <consortium name="The Broad Institute Genomics Platform"/>
            <consortium name="The Broad Institute Genome Sequencing Center for Infectious Disease"/>
            <person name="Wu L."/>
            <person name="Ma J."/>
        </authorList>
    </citation>
    <scope>NUCLEOTIDE SEQUENCE [LARGE SCALE GENOMIC DNA]</scope>
    <source>
        <strain evidence="1 2">JCM 17504</strain>
    </source>
</reference>